<dbReference type="Gene3D" id="3.40.50.1820">
    <property type="entry name" value="alpha/beta hydrolase"/>
    <property type="match status" value="1"/>
</dbReference>
<protein>
    <submittedName>
        <fullName evidence="6">Putative inactive pancreatic lipase-related protein 1</fullName>
    </submittedName>
</protein>
<dbReference type="InterPro" id="IPR002334">
    <property type="entry name" value="Allerg_PlipaseA1"/>
</dbReference>
<evidence type="ECO:0000313" key="7">
    <source>
        <dbReference type="Proteomes" id="UP000230750"/>
    </source>
</evidence>
<evidence type="ECO:0000256" key="2">
    <source>
        <dbReference type="ARBA" id="ARBA00010701"/>
    </source>
</evidence>
<dbReference type="GO" id="GO:0016042">
    <property type="term" value="P:lipid catabolic process"/>
    <property type="evidence" value="ECO:0007669"/>
    <property type="project" value="TreeGrafter"/>
</dbReference>
<dbReference type="InterPro" id="IPR000734">
    <property type="entry name" value="TAG_lipase"/>
</dbReference>
<dbReference type="Pfam" id="PF00151">
    <property type="entry name" value="Lipase"/>
    <property type="match status" value="1"/>
</dbReference>
<name>A0A2G8L642_STIJA</name>
<dbReference type="GO" id="GO:0005615">
    <property type="term" value="C:extracellular space"/>
    <property type="evidence" value="ECO:0007669"/>
    <property type="project" value="TreeGrafter"/>
</dbReference>
<keyword evidence="7" id="KW-1185">Reference proteome</keyword>
<dbReference type="AlphaFoldDB" id="A0A2G8L642"/>
<proteinExistence type="inferred from homology"/>
<evidence type="ECO:0000256" key="1">
    <source>
        <dbReference type="ARBA" id="ARBA00004613"/>
    </source>
</evidence>
<dbReference type="InterPro" id="IPR013818">
    <property type="entry name" value="Lipase"/>
</dbReference>
<comment type="subcellular location">
    <subcellularLocation>
        <location evidence="1">Secreted</location>
    </subcellularLocation>
</comment>
<gene>
    <name evidence="6" type="ORF">BSL78_07343</name>
</gene>
<evidence type="ECO:0000256" key="3">
    <source>
        <dbReference type="ARBA" id="ARBA00022525"/>
    </source>
</evidence>
<evidence type="ECO:0000256" key="4">
    <source>
        <dbReference type="RuleBase" id="RU004262"/>
    </source>
</evidence>
<feature type="domain" description="Lipase" evidence="5">
    <location>
        <begin position="16"/>
        <end position="137"/>
    </location>
</feature>
<keyword evidence="3" id="KW-0964">Secreted</keyword>
<dbReference type="STRING" id="307972.A0A2G8L642"/>
<evidence type="ECO:0000259" key="5">
    <source>
        <dbReference type="Pfam" id="PF00151"/>
    </source>
</evidence>
<dbReference type="PRINTS" id="PR00825">
    <property type="entry name" value="DOLALLERGEN"/>
</dbReference>
<dbReference type="PANTHER" id="PTHR11610">
    <property type="entry name" value="LIPASE"/>
    <property type="match status" value="1"/>
</dbReference>
<organism evidence="6 7">
    <name type="scientific">Stichopus japonicus</name>
    <name type="common">Sea cucumber</name>
    <dbReference type="NCBI Taxonomy" id="307972"/>
    <lineage>
        <taxon>Eukaryota</taxon>
        <taxon>Metazoa</taxon>
        <taxon>Echinodermata</taxon>
        <taxon>Eleutherozoa</taxon>
        <taxon>Echinozoa</taxon>
        <taxon>Holothuroidea</taxon>
        <taxon>Aspidochirotacea</taxon>
        <taxon>Aspidochirotida</taxon>
        <taxon>Stichopodidae</taxon>
        <taxon>Apostichopus</taxon>
    </lineage>
</organism>
<comment type="similarity">
    <text evidence="2 4">Belongs to the AB hydrolase superfamily. Lipase family.</text>
</comment>
<sequence length="167" mass="18745">MMMTSCSAEDFVSLLGLDPAGPHFDQFTHLDCKLDPTDAPFVDVIHTDAFLGSAQTHGHLDFFPNGGSDQPGCWKALLGRDVCDHLRSIWYFTESFDTSECEFKSYPCSSWDDFENGHCNSCGDNSCPIMGYHAKDGAPGVYMLETNGDQPYCVPEEEEEDDGWWFW</sequence>
<dbReference type="InterPro" id="IPR029058">
    <property type="entry name" value="AB_hydrolase_fold"/>
</dbReference>
<dbReference type="EMBL" id="MRZV01000202">
    <property type="protein sequence ID" value="PIK55732.1"/>
    <property type="molecule type" value="Genomic_DNA"/>
</dbReference>
<dbReference type="GO" id="GO:0016298">
    <property type="term" value="F:lipase activity"/>
    <property type="evidence" value="ECO:0007669"/>
    <property type="project" value="InterPro"/>
</dbReference>
<dbReference type="PANTHER" id="PTHR11610:SF178">
    <property type="entry name" value="LIPASE MEMBER H-A-LIKE PROTEIN"/>
    <property type="match status" value="1"/>
</dbReference>
<evidence type="ECO:0000313" key="6">
    <source>
        <dbReference type="EMBL" id="PIK55732.1"/>
    </source>
</evidence>
<accession>A0A2G8L642</accession>
<reference evidence="6 7" key="1">
    <citation type="journal article" date="2017" name="PLoS Biol.">
        <title>The sea cucumber genome provides insights into morphological evolution and visceral regeneration.</title>
        <authorList>
            <person name="Zhang X."/>
            <person name="Sun L."/>
            <person name="Yuan J."/>
            <person name="Sun Y."/>
            <person name="Gao Y."/>
            <person name="Zhang L."/>
            <person name="Li S."/>
            <person name="Dai H."/>
            <person name="Hamel J.F."/>
            <person name="Liu C."/>
            <person name="Yu Y."/>
            <person name="Liu S."/>
            <person name="Lin W."/>
            <person name="Guo K."/>
            <person name="Jin S."/>
            <person name="Xu P."/>
            <person name="Storey K.B."/>
            <person name="Huan P."/>
            <person name="Zhang T."/>
            <person name="Zhou Y."/>
            <person name="Zhang J."/>
            <person name="Lin C."/>
            <person name="Li X."/>
            <person name="Xing L."/>
            <person name="Huo D."/>
            <person name="Sun M."/>
            <person name="Wang L."/>
            <person name="Mercier A."/>
            <person name="Li F."/>
            <person name="Yang H."/>
            <person name="Xiang J."/>
        </authorList>
    </citation>
    <scope>NUCLEOTIDE SEQUENCE [LARGE SCALE GENOMIC DNA]</scope>
    <source>
        <strain evidence="6">Shaxun</strain>
        <tissue evidence="6">Muscle</tissue>
    </source>
</reference>
<comment type="caution">
    <text evidence="6">The sequence shown here is derived from an EMBL/GenBank/DDBJ whole genome shotgun (WGS) entry which is preliminary data.</text>
</comment>
<dbReference type="OrthoDB" id="199913at2759"/>
<dbReference type="SUPFAM" id="SSF53474">
    <property type="entry name" value="alpha/beta-Hydrolases"/>
    <property type="match status" value="1"/>
</dbReference>
<dbReference type="Proteomes" id="UP000230750">
    <property type="component" value="Unassembled WGS sequence"/>
</dbReference>